<proteinExistence type="predicted"/>
<dbReference type="Proteomes" id="UP001238334">
    <property type="component" value="Chromosome"/>
</dbReference>
<sequence length="264" mass="28589">MSPLNAEQLAGQDNTTSPLRALLIRLCADVSGLQGERRDAAQGRANLMGSLLAEIDETILPRQLTLYFDQVVVARLRVSQRRLLSLELASDIGPADHAGLTSTVQVYAQQLHHLSARYQGTGFRITRQVCETGIETESCSASQLAESLASQQQDSRLERLLTMIGASADAWALQAETAGQNRSHGPAPLARQLMDLAATDRAAKQKNGHALRLPDKTPHYLLLSISSEIKLIVACDQTETLLIALPVQHLAAADAAWHMVFSAP</sequence>
<evidence type="ECO:0000313" key="2">
    <source>
        <dbReference type="Proteomes" id="UP001238334"/>
    </source>
</evidence>
<dbReference type="RefSeq" id="WP_270918276.1">
    <property type="nucleotide sequence ID" value="NZ_CP127247.1"/>
</dbReference>
<name>A0A9Y2L1J5_9RHOB</name>
<dbReference type="EMBL" id="CP127247">
    <property type="protein sequence ID" value="WIY25857.1"/>
    <property type="molecule type" value="Genomic_DNA"/>
</dbReference>
<organism evidence="1 2">
    <name type="scientific">Parasedimentitalea psychrophila</name>
    <dbReference type="NCBI Taxonomy" id="2997337"/>
    <lineage>
        <taxon>Bacteria</taxon>
        <taxon>Pseudomonadati</taxon>
        <taxon>Pseudomonadota</taxon>
        <taxon>Alphaproteobacteria</taxon>
        <taxon>Rhodobacterales</taxon>
        <taxon>Paracoccaceae</taxon>
        <taxon>Parasedimentitalea</taxon>
    </lineage>
</organism>
<accession>A0A9Y2L1J5</accession>
<dbReference type="AlphaFoldDB" id="A0A9Y2L1J5"/>
<dbReference type="KEGG" id="ppso:QPJ95_02680"/>
<gene>
    <name evidence="1" type="ORF">QPJ95_02680</name>
</gene>
<protein>
    <submittedName>
        <fullName evidence="1">Uncharacterized protein</fullName>
    </submittedName>
</protein>
<evidence type="ECO:0000313" key="1">
    <source>
        <dbReference type="EMBL" id="WIY25857.1"/>
    </source>
</evidence>
<reference evidence="1 2" key="1">
    <citation type="submission" date="2023-06" db="EMBL/GenBank/DDBJ databases">
        <title>Parasedimentitalea psychrophila sp. nov., a psychrophilic bacterium isolated from deep-sea sediment.</title>
        <authorList>
            <person name="Li A."/>
        </authorList>
    </citation>
    <scope>NUCLEOTIDE SEQUENCE [LARGE SCALE GENOMIC DNA]</scope>
    <source>
        <strain evidence="1 2">QS115</strain>
    </source>
</reference>
<keyword evidence="2" id="KW-1185">Reference proteome</keyword>